<name>A0A2Z2NKC2_9GAMM</name>
<proteinExistence type="predicted"/>
<dbReference type="Proteomes" id="UP000250079">
    <property type="component" value="Chromosome"/>
</dbReference>
<dbReference type="KEGG" id="gai:IMCC3135_01020"/>
<dbReference type="EMBL" id="CP018632">
    <property type="protein sequence ID" value="ASJ70328.1"/>
    <property type="molecule type" value="Genomic_DNA"/>
</dbReference>
<organism evidence="1 2">
    <name type="scientific">Granulosicoccus antarcticus IMCC3135</name>
    <dbReference type="NCBI Taxonomy" id="1192854"/>
    <lineage>
        <taxon>Bacteria</taxon>
        <taxon>Pseudomonadati</taxon>
        <taxon>Pseudomonadota</taxon>
        <taxon>Gammaproteobacteria</taxon>
        <taxon>Chromatiales</taxon>
        <taxon>Granulosicoccaceae</taxon>
        <taxon>Granulosicoccus</taxon>
    </lineage>
</organism>
<dbReference type="AlphaFoldDB" id="A0A2Z2NKC2"/>
<accession>A0A2Z2NKC2</accession>
<evidence type="ECO:0000313" key="1">
    <source>
        <dbReference type="EMBL" id="ASJ70328.1"/>
    </source>
</evidence>
<keyword evidence="2" id="KW-1185">Reference proteome</keyword>
<gene>
    <name evidence="1" type="ORF">IMCC3135_01020</name>
</gene>
<evidence type="ECO:0000313" key="2">
    <source>
        <dbReference type="Proteomes" id="UP000250079"/>
    </source>
</evidence>
<reference evidence="1 2" key="1">
    <citation type="submission" date="2016-12" db="EMBL/GenBank/DDBJ databases">
        <authorList>
            <person name="Song W.-J."/>
            <person name="Kurnit D.M."/>
        </authorList>
    </citation>
    <scope>NUCLEOTIDE SEQUENCE [LARGE SCALE GENOMIC DNA]</scope>
    <source>
        <strain evidence="1 2">IMCC3135</strain>
    </source>
</reference>
<protein>
    <submittedName>
        <fullName evidence="1">Uncharacterized protein</fullName>
    </submittedName>
</protein>
<sequence>MILLCCRFYQSDQRLQQSHVCSPVSADSVVVFSQLDNCVLHTQQTLSNKGCRAYLSSGYIGIKPLRPAFSRYLIVVGVAGMCIRQDNLGVTSLALRIAEYESLLCNMHSPGICLSRLTHCWVRCVFQLFGSRIERVNDRVVLIADGKKIAKQGRKMPVVKCLHQESDNHSKPEFIMDHSTQAVSLLVSAINSAFAVPLDIKIHEGLVFSNRSKQTLLDKLIGLIGTFDLPEHYYLVTNALLRQWRDGEQHARYGQNCVTRPGSTKEKFMSCCSQQR</sequence>